<accession>A0A1E3PW20</accession>
<sequence length="205" mass="22351">MANIGDRCLWVSGTISMFINSAITYRKRSLSGFNGIAEIFSSRQPTNSRASMTTSTVRPTSRILRGRRSTPSAFWRLKRITSSDSTGENTINLQYMTNSTTVGPNAMDTMTDNAASGGVVPFDDLQFAPSHRDGTRAPATPSRSRNNSVSTIKPDAILSYAHRHNAAHTPHQRPSSSSYVQLHEPVDGGDPRIVAYPPTPARNLT</sequence>
<dbReference type="AlphaFoldDB" id="A0A1E3PW20"/>
<proteinExistence type="predicted"/>
<name>A0A1E3PW20_LIPST</name>
<feature type="region of interest" description="Disordered" evidence="1">
    <location>
        <begin position="165"/>
        <end position="205"/>
    </location>
</feature>
<evidence type="ECO:0000313" key="2">
    <source>
        <dbReference type="EMBL" id="ODQ69615.1"/>
    </source>
</evidence>
<gene>
    <name evidence="2" type="ORF">LIPSTDRAFT_66344</name>
</gene>
<dbReference type="Proteomes" id="UP000094385">
    <property type="component" value="Unassembled WGS sequence"/>
</dbReference>
<organism evidence="2 3">
    <name type="scientific">Lipomyces starkeyi NRRL Y-11557</name>
    <dbReference type="NCBI Taxonomy" id="675824"/>
    <lineage>
        <taxon>Eukaryota</taxon>
        <taxon>Fungi</taxon>
        <taxon>Dikarya</taxon>
        <taxon>Ascomycota</taxon>
        <taxon>Saccharomycotina</taxon>
        <taxon>Lipomycetes</taxon>
        <taxon>Lipomycetales</taxon>
        <taxon>Lipomycetaceae</taxon>
        <taxon>Lipomyces</taxon>
    </lineage>
</organism>
<feature type="region of interest" description="Disordered" evidence="1">
    <location>
        <begin position="127"/>
        <end position="151"/>
    </location>
</feature>
<feature type="compositionally biased region" description="Polar residues" evidence="1">
    <location>
        <begin position="141"/>
        <end position="151"/>
    </location>
</feature>
<dbReference type="EMBL" id="KV454303">
    <property type="protein sequence ID" value="ODQ69615.1"/>
    <property type="molecule type" value="Genomic_DNA"/>
</dbReference>
<reference evidence="2 3" key="1">
    <citation type="journal article" date="2016" name="Proc. Natl. Acad. Sci. U.S.A.">
        <title>Comparative genomics of biotechnologically important yeasts.</title>
        <authorList>
            <person name="Riley R."/>
            <person name="Haridas S."/>
            <person name="Wolfe K.H."/>
            <person name="Lopes M.R."/>
            <person name="Hittinger C.T."/>
            <person name="Goeker M."/>
            <person name="Salamov A.A."/>
            <person name="Wisecaver J.H."/>
            <person name="Long T.M."/>
            <person name="Calvey C.H."/>
            <person name="Aerts A.L."/>
            <person name="Barry K.W."/>
            <person name="Choi C."/>
            <person name="Clum A."/>
            <person name="Coughlan A.Y."/>
            <person name="Deshpande S."/>
            <person name="Douglass A.P."/>
            <person name="Hanson S.J."/>
            <person name="Klenk H.-P."/>
            <person name="LaButti K.M."/>
            <person name="Lapidus A."/>
            <person name="Lindquist E.A."/>
            <person name="Lipzen A.M."/>
            <person name="Meier-Kolthoff J.P."/>
            <person name="Ohm R.A."/>
            <person name="Otillar R.P."/>
            <person name="Pangilinan J.L."/>
            <person name="Peng Y."/>
            <person name="Rokas A."/>
            <person name="Rosa C.A."/>
            <person name="Scheuner C."/>
            <person name="Sibirny A.A."/>
            <person name="Slot J.C."/>
            <person name="Stielow J.B."/>
            <person name="Sun H."/>
            <person name="Kurtzman C.P."/>
            <person name="Blackwell M."/>
            <person name="Grigoriev I.V."/>
            <person name="Jeffries T.W."/>
        </authorList>
    </citation>
    <scope>NUCLEOTIDE SEQUENCE [LARGE SCALE GENOMIC DNA]</scope>
    <source>
        <strain evidence="2 3">NRRL Y-11557</strain>
    </source>
</reference>
<evidence type="ECO:0000256" key="1">
    <source>
        <dbReference type="SAM" id="MobiDB-lite"/>
    </source>
</evidence>
<protein>
    <submittedName>
        <fullName evidence="2">Uncharacterized protein</fullName>
    </submittedName>
</protein>
<evidence type="ECO:0000313" key="3">
    <source>
        <dbReference type="Proteomes" id="UP000094385"/>
    </source>
</evidence>
<keyword evidence="3" id="KW-1185">Reference proteome</keyword>